<keyword evidence="6" id="KW-1185">Reference proteome</keyword>
<protein>
    <recommendedName>
        <fullName evidence="5">UDP-glucuronosyltransferase</fullName>
        <ecNumber evidence="5">2.4.1.17</ecNumber>
    </recommendedName>
</protein>
<accession>A0ABM1MV39</accession>
<evidence type="ECO:0000313" key="6">
    <source>
        <dbReference type="Proteomes" id="UP000695000"/>
    </source>
</evidence>
<comment type="catalytic activity">
    <reaction evidence="5">
        <text>glucuronate acceptor + UDP-alpha-D-glucuronate = acceptor beta-D-glucuronoside + UDP + H(+)</text>
        <dbReference type="Rhea" id="RHEA:21032"/>
        <dbReference type="ChEBI" id="CHEBI:15378"/>
        <dbReference type="ChEBI" id="CHEBI:58052"/>
        <dbReference type="ChEBI" id="CHEBI:58223"/>
        <dbReference type="ChEBI" id="CHEBI:132367"/>
        <dbReference type="ChEBI" id="CHEBI:132368"/>
        <dbReference type="EC" id="2.4.1.17"/>
    </reaction>
</comment>
<dbReference type="CDD" id="cd03784">
    <property type="entry name" value="GT1_Gtf-like"/>
    <property type="match status" value="1"/>
</dbReference>
<keyword evidence="5" id="KW-0812">Transmembrane</keyword>
<dbReference type="SUPFAM" id="SSF53756">
    <property type="entry name" value="UDP-Glycosyltransferase/glycogen phosphorylase"/>
    <property type="match status" value="1"/>
</dbReference>
<dbReference type="EC" id="2.4.1.17" evidence="5"/>
<comment type="similarity">
    <text evidence="1 4">Belongs to the UDP-glycosyltransferase family.</text>
</comment>
<evidence type="ECO:0000256" key="1">
    <source>
        <dbReference type="ARBA" id="ARBA00009995"/>
    </source>
</evidence>
<sequence length="508" mass="58353">MWRILGILCLVSAIQGANILYMCPLISPSHHFWNEVLANGLAQRGHNVTILSHDDIRLKHENYTLVKFEGIYEALDGTFDLEDSPKMSTIASMDRLFEGVIAMCSMDLETEGFKQIWNYPKDFKFDLIIWDANGGECMYPLIKRFGNPPVVVVSPFGLQPSISDFMGHHVHSYSPFMIFPFTDKMTFWQRMFNVVYTNYVVYYRKYFFLKKQQQIAKDKFGVDMVDDFQALEKNLSLALVNTDPVYNYPETYPPNIIPVAGIHIQPPKPLNKAFSKIINDSKNGVILFALGSNVKSERINPQILELFGKCFETLPYTILWKIKGGKDLILSKNVITESWIPQNDVLANPKTKLFITHGGALSTQESIYNGVPMLVFPFFYDQLNIAAKIAERKIGDKLDYFSMTPEYVCGKINNILGDERYTRNVKVMSDRARDQQNTPLERGIFWVEYILRHGTAEHLNLVIRNASVFESLNLDIMCFFLAIIVVPLLLIKCYCCKRCKKDKKIKTN</sequence>
<keyword evidence="2 4" id="KW-0328">Glycosyltransferase</keyword>
<dbReference type="PANTHER" id="PTHR48043">
    <property type="entry name" value="EG:EG0003.4 PROTEIN-RELATED"/>
    <property type="match status" value="1"/>
</dbReference>
<evidence type="ECO:0000256" key="4">
    <source>
        <dbReference type="RuleBase" id="RU003718"/>
    </source>
</evidence>
<dbReference type="PROSITE" id="PS00375">
    <property type="entry name" value="UDPGT"/>
    <property type="match status" value="1"/>
</dbReference>
<organism evidence="6 7">
    <name type="scientific">Nicrophorus vespilloides</name>
    <name type="common">Boreal carrion beetle</name>
    <dbReference type="NCBI Taxonomy" id="110193"/>
    <lineage>
        <taxon>Eukaryota</taxon>
        <taxon>Metazoa</taxon>
        <taxon>Ecdysozoa</taxon>
        <taxon>Arthropoda</taxon>
        <taxon>Hexapoda</taxon>
        <taxon>Insecta</taxon>
        <taxon>Pterygota</taxon>
        <taxon>Neoptera</taxon>
        <taxon>Endopterygota</taxon>
        <taxon>Coleoptera</taxon>
        <taxon>Polyphaga</taxon>
        <taxon>Staphyliniformia</taxon>
        <taxon>Silphidae</taxon>
        <taxon>Nicrophorinae</taxon>
        <taxon>Nicrophorus</taxon>
    </lineage>
</organism>
<evidence type="ECO:0000313" key="7">
    <source>
        <dbReference type="RefSeq" id="XP_017778439.1"/>
    </source>
</evidence>
<name>A0ABM1MV39_NICVS</name>
<keyword evidence="5" id="KW-0472">Membrane</keyword>
<dbReference type="GeneID" id="108564050"/>
<keyword evidence="5" id="KW-1133">Transmembrane helix</keyword>
<keyword evidence="3 4" id="KW-0808">Transferase</keyword>
<dbReference type="InterPro" id="IPR050271">
    <property type="entry name" value="UDP-glycosyltransferase"/>
</dbReference>
<dbReference type="InterPro" id="IPR035595">
    <property type="entry name" value="UDP_glycos_trans_CS"/>
</dbReference>
<keyword evidence="5" id="KW-0732">Signal</keyword>
<dbReference type="PANTHER" id="PTHR48043:SF159">
    <property type="entry name" value="EG:EG0003.4 PROTEIN-RELATED"/>
    <property type="match status" value="1"/>
</dbReference>
<dbReference type="Proteomes" id="UP000695000">
    <property type="component" value="Unplaced"/>
</dbReference>
<evidence type="ECO:0000256" key="3">
    <source>
        <dbReference type="ARBA" id="ARBA00022679"/>
    </source>
</evidence>
<feature type="chain" id="PRO_5044969857" description="UDP-glucuronosyltransferase" evidence="5">
    <location>
        <begin position="17"/>
        <end position="508"/>
    </location>
</feature>
<dbReference type="Pfam" id="PF00201">
    <property type="entry name" value="UDPGT"/>
    <property type="match status" value="1"/>
</dbReference>
<feature type="signal peptide" evidence="5">
    <location>
        <begin position="1"/>
        <end position="16"/>
    </location>
</feature>
<evidence type="ECO:0000256" key="2">
    <source>
        <dbReference type="ARBA" id="ARBA00022676"/>
    </source>
</evidence>
<feature type="transmembrane region" description="Helical" evidence="5">
    <location>
        <begin position="474"/>
        <end position="495"/>
    </location>
</feature>
<evidence type="ECO:0000256" key="5">
    <source>
        <dbReference type="RuleBase" id="RU362059"/>
    </source>
</evidence>
<dbReference type="RefSeq" id="XP_017778439.1">
    <property type="nucleotide sequence ID" value="XM_017922950.1"/>
</dbReference>
<dbReference type="InterPro" id="IPR002213">
    <property type="entry name" value="UDP_glucos_trans"/>
</dbReference>
<gene>
    <name evidence="7" type="primary">LOC108564050</name>
</gene>
<reference evidence="7" key="1">
    <citation type="submission" date="2025-08" db="UniProtKB">
        <authorList>
            <consortium name="RefSeq"/>
        </authorList>
    </citation>
    <scope>IDENTIFICATION</scope>
    <source>
        <tissue evidence="7">Whole Larva</tissue>
    </source>
</reference>
<dbReference type="Gene3D" id="3.40.50.2000">
    <property type="entry name" value="Glycogen Phosphorylase B"/>
    <property type="match status" value="2"/>
</dbReference>
<proteinExistence type="inferred from homology"/>
<comment type="subcellular location">
    <subcellularLocation>
        <location evidence="5">Membrane</location>
        <topology evidence="5">Single-pass membrane protein</topology>
    </subcellularLocation>
</comment>